<protein>
    <submittedName>
        <fullName evidence="3">Gfo/Idh/MocA family oxidoreductase</fullName>
    </submittedName>
</protein>
<dbReference type="InterPro" id="IPR036291">
    <property type="entry name" value="NAD(P)-bd_dom_sf"/>
</dbReference>
<dbReference type="SUPFAM" id="SSF55347">
    <property type="entry name" value="Glyceraldehyde-3-phosphate dehydrogenase-like, C-terminal domain"/>
    <property type="match status" value="1"/>
</dbReference>
<dbReference type="PANTHER" id="PTHR43377:SF1">
    <property type="entry name" value="BILIVERDIN REDUCTASE A"/>
    <property type="match status" value="1"/>
</dbReference>
<dbReference type="SUPFAM" id="SSF51735">
    <property type="entry name" value="NAD(P)-binding Rossmann-fold domains"/>
    <property type="match status" value="1"/>
</dbReference>
<evidence type="ECO:0000259" key="2">
    <source>
        <dbReference type="Pfam" id="PF22725"/>
    </source>
</evidence>
<dbReference type="InterPro" id="IPR000683">
    <property type="entry name" value="Gfo/Idh/MocA-like_OxRdtase_N"/>
</dbReference>
<dbReference type="Proteomes" id="UP000649799">
    <property type="component" value="Unassembled WGS sequence"/>
</dbReference>
<accession>A0ABX0H4P0</accession>
<name>A0ABX0H4P0_9BACT</name>
<keyword evidence="4" id="KW-1185">Reference proteome</keyword>
<comment type="caution">
    <text evidence="3">The sequence shown here is derived from an EMBL/GenBank/DDBJ whole genome shotgun (WGS) entry which is preliminary data.</text>
</comment>
<gene>
    <name evidence="3" type="ORF">G9Q97_08210</name>
</gene>
<feature type="domain" description="Gfo/Idh/MocA-like oxidoreductase N-terminal" evidence="1">
    <location>
        <begin position="25"/>
        <end position="142"/>
    </location>
</feature>
<dbReference type="InterPro" id="IPR051450">
    <property type="entry name" value="Gfo/Idh/MocA_Oxidoreductases"/>
</dbReference>
<dbReference type="EMBL" id="JAANYN010000003">
    <property type="protein sequence ID" value="NHE56796.1"/>
    <property type="molecule type" value="Genomic_DNA"/>
</dbReference>
<evidence type="ECO:0000313" key="3">
    <source>
        <dbReference type="EMBL" id="NHE56796.1"/>
    </source>
</evidence>
<dbReference type="Pfam" id="PF22725">
    <property type="entry name" value="GFO_IDH_MocA_C3"/>
    <property type="match status" value="1"/>
</dbReference>
<dbReference type="InterPro" id="IPR055170">
    <property type="entry name" value="GFO_IDH_MocA-like_dom"/>
</dbReference>
<reference evidence="3 4" key="1">
    <citation type="submission" date="2020-03" db="EMBL/GenBank/DDBJ databases">
        <title>Cyclobacterium plantarum sp. nov., a marine bacterium isolated from a coastal-marine wetland.</title>
        <authorList>
            <person name="Sanchez-Porro C."/>
            <person name="Ventosa A."/>
            <person name="Amoozegar M."/>
        </authorList>
    </citation>
    <scope>NUCLEOTIDE SEQUENCE [LARGE SCALE GENOMIC DNA]</scope>
    <source>
        <strain evidence="3 4">GBPx2</strain>
    </source>
</reference>
<evidence type="ECO:0000259" key="1">
    <source>
        <dbReference type="Pfam" id="PF01408"/>
    </source>
</evidence>
<dbReference type="RefSeq" id="WP_166145435.1">
    <property type="nucleotide sequence ID" value="NZ_JAANYN010000003.1"/>
</dbReference>
<dbReference type="Gene3D" id="3.40.50.720">
    <property type="entry name" value="NAD(P)-binding Rossmann-like Domain"/>
    <property type="match status" value="1"/>
</dbReference>
<feature type="domain" description="GFO/IDH/MocA-like oxidoreductase" evidence="2">
    <location>
        <begin position="157"/>
        <end position="282"/>
    </location>
</feature>
<dbReference type="PANTHER" id="PTHR43377">
    <property type="entry name" value="BILIVERDIN REDUCTASE A"/>
    <property type="match status" value="1"/>
</dbReference>
<proteinExistence type="predicted"/>
<dbReference type="Pfam" id="PF01408">
    <property type="entry name" value="GFO_IDH_MocA"/>
    <property type="match status" value="1"/>
</dbReference>
<dbReference type="Gene3D" id="3.30.360.10">
    <property type="entry name" value="Dihydrodipicolinate Reductase, domain 2"/>
    <property type="match status" value="1"/>
</dbReference>
<sequence length="363" mass="40800">MKKWIFVLMASLLSLHHSMGQDPVKIAVVGLTHSHVNWILGREDKGDIEIVGIVEPNTDLAERYLSRHDISMDLVYKDMESLFEKVRPEAVTAFGSIYEHLEVVQACAPLGIHVMVEKPLAVSMEHAKKMEALAREHNIHLLTNYETTWYASNHEVKERVKDNSAIGPLRRVVINDGHEGPKEIGVNQEFLDWLTDPVLNGGGAVIDFGCYGANLMTWLMDGQKPVAVTAELKQIKPHIYPKVDDEATILLDYPTTQGVIQASWNWPFSRKDMEVYGSTGYLIAKNNTRLISRGTGENQEKTEMLSQRPYPYDDPFSYLAAVVRGKVKVGARDLSSLENNMIVVEILDAAKESAKKGERVYLK</sequence>
<evidence type="ECO:0000313" key="4">
    <source>
        <dbReference type="Proteomes" id="UP000649799"/>
    </source>
</evidence>
<organism evidence="3 4">
    <name type="scientific">Cyclobacterium plantarum</name>
    <dbReference type="NCBI Taxonomy" id="2716263"/>
    <lineage>
        <taxon>Bacteria</taxon>
        <taxon>Pseudomonadati</taxon>
        <taxon>Bacteroidota</taxon>
        <taxon>Cytophagia</taxon>
        <taxon>Cytophagales</taxon>
        <taxon>Cyclobacteriaceae</taxon>
        <taxon>Cyclobacterium</taxon>
    </lineage>
</organism>